<evidence type="ECO:0000256" key="8">
    <source>
        <dbReference type="PIRSR" id="PIRSR601765-1"/>
    </source>
</evidence>
<dbReference type="PROSITE" id="PS00704">
    <property type="entry name" value="PROK_CO2_ANHYDRASE_1"/>
    <property type="match status" value="1"/>
</dbReference>
<protein>
    <recommendedName>
        <fullName evidence="2">carbonic anhydrase</fullName>
        <ecNumber evidence="2">4.2.1.1</ecNumber>
    </recommendedName>
</protein>
<dbReference type="OrthoDB" id="9797527at2"/>
<dbReference type="FunFam" id="3.40.1050.10:FF:000006">
    <property type="entry name" value="Carbonic anhydrase"/>
    <property type="match status" value="1"/>
</dbReference>
<evidence type="ECO:0000256" key="6">
    <source>
        <dbReference type="ARBA" id="ARBA00024993"/>
    </source>
</evidence>
<evidence type="ECO:0000256" key="3">
    <source>
        <dbReference type="ARBA" id="ARBA00022723"/>
    </source>
</evidence>
<evidence type="ECO:0000256" key="2">
    <source>
        <dbReference type="ARBA" id="ARBA00012925"/>
    </source>
</evidence>
<feature type="binding site" evidence="8">
    <location>
        <position position="110"/>
    </location>
    <ligand>
        <name>Zn(2+)</name>
        <dbReference type="ChEBI" id="CHEBI:29105"/>
    </ligand>
</feature>
<dbReference type="EMBL" id="PYHR01000002">
    <property type="protein sequence ID" value="PWD52621.1"/>
    <property type="molecule type" value="Genomic_DNA"/>
</dbReference>
<dbReference type="GO" id="GO:0015976">
    <property type="term" value="P:carbon utilization"/>
    <property type="evidence" value="ECO:0007669"/>
    <property type="project" value="InterPro"/>
</dbReference>
<gene>
    <name evidence="9" type="ORF">C8046_16590</name>
</gene>
<comment type="cofactor">
    <cofactor evidence="8">
        <name>Zn(2+)</name>
        <dbReference type="ChEBI" id="CHEBI:29105"/>
    </cofactor>
    <text evidence="8">Binds 1 zinc ion per subunit.</text>
</comment>
<evidence type="ECO:0000256" key="5">
    <source>
        <dbReference type="ARBA" id="ARBA00023239"/>
    </source>
</evidence>
<dbReference type="PANTHER" id="PTHR11002:SF79">
    <property type="entry name" value="CARBONIC ANHYDRASE 2"/>
    <property type="match status" value="1"/>
</dbReference>
<keyword evidence="4 8" id="KW-0862">Zinc</keyword>
<reference evidence="9 10" key="1">
    <citation type="submission" date="2018-03" db="EMBL/GenBank/DDBJ databases">
        <title>Genome assembly of novel Miniimonas species PCH200.</title>
        <authorList>
            <person name="Thakur V."/>
            <person name="Kumar V."/>
            <person name="Singh D."/>
        </authorList>
    </citation>
    <scope>NUCLEOTIDE SEQUENCE [LARGE SCALE GENOMIC DNA]</scope>
    <source>
        <strain evidence="9 10">PCH200</strain>
    </source>
</reference>
<evidence type="ECO:0000256" key="1">
    <source>
        <dbReference type="ARBA" id="ARBA00006217"/>
    </source>
</evidence>
<accession>A0A2U2A079</accession>
<keyword evidence="3 8" id="KW-0479">Metal-binding</keyword>
<proteinExistence type="inferred from homology"/>
<feature type="binding site" evidence="8">
    <location>
        <position position="56"/>
    </location>
    <ligand>
        <name>Zn(2+)</name>
        <dbReference type="ChEBI" id="CHEBI:29105"/>
    </ligand>
</feature>
<name>A0A2U2A079_9MICO</name>
<dbReference type="EC" id="4.2.1.1" evidence="2"/>
<organism evidence="9 10">
    <name type="scientific">Serinibacter arcticus</name>
    <dbReference type="NCBI Taxonomy" id="1655435"/>
    <lineage>
        <taxon>Bacteria</taxon>
        <taxon>Bacillati</taxon>
        <taxon>Actinomycetota</taxon>
        <taxon>Actinomycetes</taxon>
        <taxon>Micrococcales</taxon>
        <taxon>Beutenbergiaceae</taxon>
        <taxon>Serinibacter</taxon>
    </lineage>
</organism>
<evidence type="ECO:0000313" key="9">
    <source>
        <dbReference type="EMBL" id="PWD52621.1"/>
    </source>
</evidence>
<evidence type="ECO:0000256" key="7">
    <source>
        <dbReference type="ARBA" id="ARBA00048348"/>
    </source>
</evidence>
<dbReference type="AlphaFoldDB" id="A0A2U2A079"/>
<keyword evidence="10" id="KW-1185">Reference proteome</keyword>
<feature type="binding site" evidence="8">
    <location>
        <position position="107"/>
    </location>
    <ligand>
        <name>Zn(2+)</name>
        <dbReference type="ChEBI" id="CHEBI:29105"/>
    </ligand>
</feature>
<dbReference type="GO" id="GO:0008270">
    <property type="term" value="F:zinc ion binding"/>
    <property type="evidence" value="ECO:0007669"/>
    <property type="project" value="InterPro"/>
</dbReference>
<dbReference type="SUPFAM" id="SSF53056">
    <property type="entry name" value="beta-carbonic anhydrase, cab"/>
    <property type="match status" value="1"/>
</dbReference>
<keyword evidence="5" id="KW-0456">Lyase</keyword>
<comment type="caution">
    <text evidence="9">The sequence shown here is derived from an EMBL/GenBank/DDBJ whole genome shotgun (WGS) entry which is preliminary data.</text>
</comment>
<comment type="function">
    <text evidence="6">Catalyzes the reversible hydration of carbon dioxide to form bicarbonate.</text>
</comment>
<dbReference type="CDD" id="cd03378">
    <property type="entry name" value="beta_CA_cladeC"/>
    <property type="match status" value="1"/>
</dbReference>
<comment type="similarity">
    <text evidence="1">Belongs to the beta-class carbonic anhydrase family.</text>
</comment>
<evidence type="ECO:0000313" key="10">
    <source>
        <dbReference type="Proteomes" id="UP000245166"/>
    </source>
</evidence>
<dbReference type="Pfam" id="PF00484">
    <property type="entry name" value="Pro_CA"/>
    <property type="match status" value="1"/>
</dbReference>
<dbReference type="InterPro" id="IPR015892">
    <property type="entry name" value="Carbonic_anhydrase_CS"/>
</dbReference>
<sequence length="221" mass="23332">MNAPRPTTPAEAWTALVEGNERFLSGSQTHPAQSIEHRRDVAAAQHPFAVIFGCSDSRLAAEIIFDQGLGDAFVVRTAGHVIDTTVIGSIEYGVEILGTPLVVVLGHDSCGAVQAAVDALRTGVMPPGFVRAIVDRVIPSIITRRSLEETMRYGLPHSPSADVLLREHVTNTTSTLTAYSATIAQRIAEGRLAVVGVEYALADGKAKLVAVQGDVGAQPES</sequence>
<dbReference type="SMART" id="SM00947">
    <property type="entry name" value="Pro_CA"/>
    <property type="match status" value="1"/>
</dbReference>
<dbReference type="PANTHER" id="PTHR11002">
    <property type="entry name" value="CARBONIC ANHYDRASE"/>
    <property type="match status" value="1"/>
</dbReference>
<dbReference type="InterPro" id="IPR001765">
    <property type="entry name" value="Carbonic_anhydrase"/>
</dbReference>
<dbReference type="Gene3D" id="3.40.1050.10">
    <property type="entry name" value="Carbonic anhydrase"/>
    <property type="match status" value="1"/>
</dbReference>
<dbReference type="GO" id="GO:0004089">
    <property type="term" value="F:carbonate dehydratase activity"/>
    <property type="evidence" value="ECO:0007669"/>
    <property type="project" value="UniProtKB-EC"/>
</dbReference>
<comment type="catalytic activity">
    <reaction evidence="7">
        <text>hydrogencarbonate + H(+) = CO2 + H2O</text>
        <dbReference type="Rhea" id="RHEA:10748"/>
        <dbReference type="ChEBI" id="CHEBI:15377"/>
        <dbReference type="ChEBI" id="CHEBI:15378"/>
        <dbReference type="ChEBI" id="CHEBI:16526"/>
        <dbReference type="ChEBI" id="CHEBI:17544"/>
        <dbReference type="EC" id="4.2.1.1"/>
    </reaction>
</comment>
<dbReference type="InterPro" id="IPR036874">
    <property type="entry name" value="Carbonic_anhydrase_sf"/>
</dbReference>
<feature type="binding site" evidence="8">
    <location>
        <position position="54"/>
    </location>
    <ligand>
        <name>Zn(2+)</name>
        <dbReference type="ChEBI" id="CHEBI:29105"/>
    </ligand>
</feature>
<dbReference type="Proteomes" id="UP000245166">
    <property type="component" value="Unassembled WGS sequence"/>
</dbReference>
<evidence type="ECO:0000256" key="4">
    <source>
        <dbReference type="ARBA" id="ARBA00022833"/>
    </source>
</evidence>